<gene>
    <name evidence="1" type="ORF">L6164_025736</name>
</gene>
<proteinExistence type="predicted"/>
<keyword evidence="2" id="KW-1185">Reference proteome</keyword>
<organism evidence="1 2">
    <name type="scientific">Bauhinia variegata</name>
    <name type="common">Purple orchid tree</name>
    <name type="synonym">Phanera variegata</name>
    <dbReference type="NCBI Taxonomy" id="167791"/>
    <lineage>
        <taxon>Eukaryota</taxon>
        <taxon>Viridiplantae</taxon>
        <taxon>Streptophyta</taxon>
        <taxon>Embryophyta</taxon>
        <taxon>Tracheophyta</taxon>
        <taxon>Spermatophyta</taxon>
        <taxon>Magnoliopsida</taxon>
        <taxon>eudicotyledons</taxon>
        <taxon>Gunneridae</taxon>
        <taxon>Pentapetalae</taxon>
        <taxon>rosids</taxon>
        <taxon>fabids</taxon>
        <taxon>Fabales</taxon>
        <taxon>Fabaceae</taxon>
        <taxon>Cercidoideae</taxon>
        <taxon>Cercideae</taxon>
        <taxon>Bauhiniinae</taxon>
        <taxon>Bauhinia</taxon>
    </lineage>
</organism>
<sequence length="1070" mass="117835">MECHFRLNIYSQKAQILGSTEKGFGKVSMGNEMGNNNTSALKEEDNTTEAEKKAFNEDFHAYNGKDESQTTPVAKGKDADTKAAGLASSDTRELQNQTSQEDIRADGVKGENHTIETVEAKDVILKAAPASDDAIVAGKDTLQEVSQEDDVKGKDQLIPTRETEDVHDKAKEMVSENPSAVENDSLEGDTLAGDLKVENQIPATTEAEDVQEEVEGRASDNTTTLERDSLEGDTCAGDVKFEDHMYPTAELKDTQEEAIELASDEKTTTIEKDSLEGDTDPDYMRVENQKNPTVEAEDVQEKATALPTDNKASSLREDSLEGDVDTDDANIEQLMHLKDEGKNVEGKAARLTLDYATRELQDHKSQEDTHANDKQGEINLIPTNEGIDVTGRATCLDSDDPLNVTDSSGRALEETTGVKQADISHCTGSVEAGVQDGEILPHPFLERTEEFEKQNDSIKQVPTEEEQTMILTLDDMSRPNDAELQESSDMHSNHNELVNIRSEPSLLGSELLQRSEILDKYPHCEKDDDDVSEKKMETQEKKCGDKFDGFDVDEFGGGLRDTSAITSDSANVGEKSNAVLLARVNYITDEVLNLLSESAMVDMPVDFDQWKNSKVLYVEKKATRGGSKMENGYHYNPGQCYEEPAKEKPDTTITGDTTRGYDGDFNEERNLVLLPRSTGIGNTHQVTEPKVMESGYKIDVHVNNHSKTSDEISTVSQVFIAPGAEVDPLITGSTVLDCRYKEGVQIQKTIIEENNQKPEASYDRGKSFEGREISGQCNSNLVSIDKPKSLAVDTSASFIHIYSYQQGNVNHTKAFFTGTDMATSDLKEPNDQSFGTTFDKLDSSNLTAPDLQLVDGEEFQKEDCSQSIEEATSSKGAEISASAAILSNEACSSISAFSNCGYEANESITRLSTESNSDNPNVPVLIQKSPSFNLNLRIEARSEESDHMPLLNQDKTEIESLSSQTNLNIMNSNLHAENGHCMLQREETPVEEKVVTMERSYSLKSNSPFLGLLKEDEEARLLVTSQKEVNHVGTEKAVKEIRSTSPKGKEKRRPRSSFFSSCMCCATVTN</sequence>
<protein>
    <submittedName>
        <fullName evidence="1">Uncharacterized protein</fullName>
    </submittedName>
</protein>
<evidence type="ECO:0000313" key="2">
    <source>
        <dbReference type="Proteomes" id="UP000828941"/>
    </source>
</evidence>
<dbReference type="EMBL" id="CM039435">
    <property type="protein sequence ID" value="KAI4317907.1"/>
    <property type="molecule type" value="Genomic_DNA"/>
</dbReference>
<comment type="caution">
    <text evidence="1">The sequence shown here is derived from an EMBL/GenBank/DDBJ whole genome shotgun (WGS) entry which is preliminary data.</text>
</comment>
<evidence type="ECO:0000313" key="1">
    <source>
        <dbReference type="EMBL" id="KAI4317907.1"/>
    </source>
</evidence>
<name>A0ACB9M1G3_BAUVA</name>
<reference evidence="1 2" key="1">
    <citation type="journal article" date="2022" name="DNA Res.">
        <title>Chromosomal-level genome assembly of the orchid tree Bauhinia variegata (Leguminosae; Cercidoideae) supports the allotetraploid origin hypothesis of Bauhinia.</title>
        <authorList>
            <person name="Zhong Y."/>
            <person name="Chen Y."/>
            <person name="Zheng D."/>
            <person name="Pang J."/>
            <person name="Liu Y."/>
            <person name="Luo S."/>
            <person name="Meng S."/>
            <person name="Qian L."/>
            <person name="Wei D."/>
            <person name="Dai S."/>
            <person name="Zhou R."/>
        </authorList>
    </citation>
    <scope>NUCLEOTIDE SEQUENCE [LARGE SCALE GENOMIC DNA]</scope>
    <source>
        <strain evidence="1">BV-YZ2020</strain>
    </source>
</reference>
<dbReference type="Proteomes" id="UP000828941">
    <property type="component" value="Chromosome 10"/>
</dbReference>
<accession>A0ACB9M1G3</accession>